<comment type="caution">
    <text evidence="2">The sequence shown here is derived from an EMBL/GenBank/DDBJ whole genome shotgun (WGS) entry which is preliminary data.</text>
</comment>
<feature type="non-terminal residue" evidence="2">
    <location>
        <position position="1"/>
    </location>
</feature>
<evidence type="ECO:0000256" key="1">
    <source>
        <dbReference type="SAM" id="Phobius"/>
    </source>
</evidence>
<gene>
    <name evidence="2" type="ORF">CUNI_LOCUS14126</name>
</gene>
<proteinExistence type="predicted"/>
<dbReference type="EMBL" id="CAJHNH020003113">
    <property type="protein sequence ID" value="CAG5128568.1"/>
    <property type="molecule type" value="Genomic_DNA"/>
</dbReference>
<dbReference type="Proteomes" id="UP000678393">
    <property type="component" value="Unassembled WGS sequence"/>
</dbReference>
<keyword evidence="1" id="KW-1133">Transmembrane helix</keyword>
<keyword evidence="1" id="KW-0812">Transmembrane</keyword>
<dbReference type="AlphaFoldDB" id="A0A8S3ZKL7"/>
<keyword evidence="3" id="KW-1185">Reference proteome</keyword>
<accession>A0A8S3ZKL7</accession>
<protein>
    <submittedName>
        <fullName evidence="2">Uncharacterized protein</fullName>
    </submittedName>
</protein>
<keyword evidence="1" id="KW-0472">Membrane</keyword>
<name>A0A8S3ZKL7_9EUPU</name>
<reference evidence="2" key="1">
    <citation type="submission" date="2021-04" db="EMBL/GenBank/DDBJ databases">
        <authorList>
            <consortium name="Molecular Ecology Group"/>
        </authorList>
    </citation>
    <scope>NUCLEOTIDE SEQUENCE</scope>
</reference>
<sequence>LLYTYFPVTAVIVYILSCYHNYFIHPVILLLQLFYALYSCHYGYFRHSFCNYGFLIHPFLLPKLFYAL</sequence>
<organism evidence="2 3">
    <name type="scientific">Candidula unifasciata</name>
    <dbReference type="NCBI Taxonomy" id="100452"/>
    <lineage>
        <taxon>Eukaryota</taxon>
        <taxon>Metazoa</taxon>
        <taxon>Spiralia</taxon>
        <taxon>Lophotrochozoa</taxon>
        <taxon>Mollusca</taxon>
        <taxon>Gastropoda</taxon>
        <taxon>Heterobranchia</taxon>
        <taxon>Euthyneura</taxon>
        <taxon>Panpulmonata</taxon>
        <taxon>Eupulmonata</taxon>
        <taxon>Stylommatophora</taxon>
        <taxon>Helicina</taxon>
        <taxon>Helicoidea</taxon>
        <taxon>Geomitridae</taxon>
        <taxon>Candidula</taxon>
    </lineage>
</organism>
<feature type="transmembrane region" description="Helical" evidence="1">
    <location>
        <begin position="12"/>
        <end position="37"/>
    </location>
</feature>
<evidence type="ECO:0000313" key="2">
    <source>
        <dbReference type="EMBL" id="CAG5128568.1"/>
    </source>
</evidence>
<evidence type="ECO:0000313" key="3">
    <source>
        <dbReference type="Proteomes" id="UP000678393"/>
    </source>
</evidence>